<proteinExistence type="inferred from homology"/>
<evidence type="ECO:0000256" key="1">
    <source>
        <dbReference type="ARBA" id="ARBA00004141"/>
    </source>
</evidence>
<comment type="similarity">
    <text evidence="2">Belongs to the IFI6/IFI27 family.</text>
</comment>
<dbReference type="InterPro" id="IPR009311">
    <property type="entry name" value="IFI6/IFI27-like"/>
</dbReference>
<dbReference type="OrthoDB" id="440424at2759"/>
<comment type="caution">
    <text evidence="7">The sequence shown here is derived from an EMBL/GenBank/DDBJ whole genome shotgun (WGS) entry which is preliminary data.</text>
</comment>
<dbReference type="InterPro" id="IPR038213">
    <property type="entry name" value="IFI6/IFI27-like_sf"/>
</dbReference>
<dbReference type="Pfam" id="PF06140">
    <property type="entry name" value="Ifi-6-16"/>
    <property type="match status" value="1"/>
</dbReference>
<dbReference type="Gene3D" id="6.10.110.10">
    <property type="match status" value="1"/>
</dbReference>
<evidence type="ECO:0000256" key="4">
    <source>
        <dbReference type="ARBA" id="ARBA00022989"/>
    </source>
</evidence>
<evidence type="ECO:0000256" key="2">
    <source>
        <dbReference type="ARBA" id="ARBA00007262"/>
    </source>
</evidence>
<dbReference type="GO" id="GO:0016020">
    <property type="term" value="C:membrane"/>
    <property type="evidence" value="ECO:0007669"/>
    <property type="project" value="UniProtKB-SubCell"/>
</dbReference>
<reference evidence="7" key="1">
    <citation type="submission" date="2019-01" db="EMBL/GenBank/DDBJ databases">
        <title>Colletotrichum abscissum LGMF1257.</title>
        <authorList>
            <person name="Baroncelli R."/>
        </authorList>
    </citation>
    <scope>NUCLEOTIDE SEQUENCE</scope>
    <source>
        <strain evidence="7">Ca142</strain>
    </source>
</reference>
<sequence>MTTIKIELGRDTISAPKFGDMFRLAEKGDRNLDHRHVDLMKAESQTKKITNYIRRSVKVFVRLRDTVTELLKEALGLAIKAGRIMLEFAKEHPVFVTIIAIGVLVIVAPWVIEALGFGELGPIADTFASSWQARYAGYVPKGSLFSFLQWLGMTWK</sequence>
<evidence type="ECO:0000313" key="8">
    <source>
        <dbReference type="Proteomes" id="UP001056436"/>
    </source>
</evidence>
<evidence type="ECO:0000256" key="5">
    <source>
        <dbReference type="ARBA" id="ARBA00023136"/>
    </source>
</evidence>
<protein>
    <submittedName>
        <fullName evidence="7">Uncharacterized protein</fullName>
    </submittedName>
</protein>
<keyword evidence="3 6" id="KW-0812">Transmembrane</keyword>
<comment type="subcellular location">
    <subcellularLocation>
        <location evidence="1">Membrane</location>
        <topology evidence="1">Multi-pass membrane protein</topology>
    </subcellularLocation>
</comment>
<accession>A0A9P9XGK4</accession>
<evidence type="ECO:0000256" key="6">
    <source>
        <dbReference type="SAM" id="Phobius"/>
    </source>
</evidence>
<gene>
    <name evidence="7" type="ORF">CABS02_06307</name>
</gene>
<keyword evidence="4 6" id="KW-1133">Transmembrane helix</keyword>
<dbReference type="AlphaFoldDB" id="A0A9P9XGK4"/>
<feature type="transmembrane region" description="Helical" evidence="6">
    <location>
        <begin position="93"/>
        <end position="112"/>
    </location>
</feature>
<evidence type="ECO:0000313" key="7">
    <source>
        <dbReference type="EMBL" id="KAI3553435.1"/>
    </source>
</evidence>
<keyword evidence="8" id="KW-1185">Reference proteome</keyword>
<keyword evidence="5 6" id="KW-0472">Membrane</keyword>
<name>A0A9P9XGK4_9PEZI</name>
<evidence type="ECO:0000256" key="3">
    <source>
        <dbReference type="ARBA" id="ARBA00022692"/>
    </source>
</evidence>
<dbReference type="EMBL" id="SDAQ01000030">
    <property type="protein sequence ID" value="KAI3553435.1"/>
    <property type="molecule type" value="Genomic_DNA"/>
</dbReference>
<organism evidence="7 8">
    <name type="scientific">Colletotrichum abscissum</name>
    <dbReference type="NCBI Taxonomy" id="1671311"/>
    <lineage>
        <taxon>Eukaryota</taxon>
        <taxon>Fungi</taxon>
        <taxon>Dikarya</taxon>
        <taxon>Ascomycota</taxon>
        <taxon>Pezizomycotina</taxon>
        <taxon>Sordariomycetes</taxon>
        <taxon>Hypocreomycetidae</taxon>
        <taxon>Glomerellales</taxon>
        <taxon>Glomerellaceae</taxon>
        <taxon>Colletotrichum</taxon>
        <taxon>Colletotrichum acutatum species complex</taxon>
    </lineage>
</organism>
<dbReference type="Proteomes" id="UP001056436">
    <property type="component" value="Unassembled WGS sequence"/>
</dbReference>